<dbReference type="GO" id="GO:0004366">
    <property type="term" value="F:glycerol-3-phosphate O-acyltransferase activity"/>
    <property type="evidence" value="ECO:0007669"/>
    <property type="project" value="TreeGrafter"/>
</dbReference>
<keyword evidence="3" id="KW-0808">Transferase</keyword>
<keyword evidence="1" id="KW-0812">Transmembrane</keyword>
<dbReference type="OrthoDB" id="9806008at2"/>
<name>A0A5D0R8T8_9FLAO</name>
<keyword evidence="4" id="KW-1185">Reference proteome</keyword>
<dbReference type="GO" id="GO:0016287">
    <property type="term" value="F:glycerone-phosphate O-acyltransferase activity"/>
    <property type="evidence" value="ECO:0007669"/>
    <property type="project" value="TreeGrafter"/>
</dbReference>
<dbReference type="PANTHER" id="PTHR31605:SF0">
    <property type="entry name" value="GLYCEROL-3-PHOSPHATE O-ACYLTRANSFERASE 1"/>
    <property type="match status" value="1"/>
</dbReference>
<sequence>MEHVPKKQPVLFVSNHNNALIDALLIVTQSGRLSYFLTRASVFKKPFVNWLLRSLNMLPVYRVRDGWSSISNNNAIFESCSLCLSQNEAVALFPEGNHHMNRTVRPLSKGFTRIVFETLEHYPTCDLKIIPIGLNFEQLDAFADSVLLYFGTPISANTYLQHDVLVETKRLKKDVWKAITKLTTHIPAADYDETMQKLKSMDANFLNPDAVHACVESDFTNCGFSKKEQPTSLKAFFKFLMIVLLIGPYAIWKFVAEPKIKEVEFVATFRFGMVITLVPIWMLFVTLVLILTLGLPAGLAYIFATFSMALLAVKL</sequence>
<dbReference type="SMART" id="SM00563">
    <property type="entry name" value="PlsC"/>
    <property type="match status" value="1"/>
</dbReference>
<keyword evidence="1" id="KW-0472">Membrane</keyword>
<protein>
    <submittedName>
        <fullName evidence="3">Glycerol acyltransferase</fullName>
    </submittedName>
</protein>
<dbReference type="AlphaFoldDB" id="A0A5D0R8T8"/>
<evidence type="ECO:0000256" key="1">
    <source>
        <dbReference type="SAM" id="Phobius"/>
    </source>
</evidence>
<dbReference type="Proteomes" id="UP000323720">
    <property type="component" value="Unassembled WGS sequence"/>
</dbReference>
<evidence type="ECO:0000259" key="2">
    <source>
        <dbReference type="SMART" id="SM00563"/>
    </source>
</evidence>
<evidence type="ECO:0000313" key="4">
    <source>
        <dbReference type="Proteomes" id="UP000323720"/>
    </source>
</evidence>
<gene>
    <name evidence="3" type="ORF">ES674_10015</name>
</gene>
<dbReference type="PANTHER" id="PTHR31605">
    <property type="entry name" value="GLYCEROL-3-PHOSPHATE O-ACYLTRANSFERASE 1"/>
    <property type="match status" value="1"/>
</dbReference>
<keyword evidence="3" id="KW-0012">Acyltransferase</keyword>
<feature type="domain" description="Phospholipid/glycerol acyltransferase" evidence="2">
    <location>
        <begin position="10"/>
        <end position="137"/>
    </location>
</feature>
<feature type="transmembrane region" description="Helical" evidence="1">
    <location>
        <begin position="235"/>
        <end position="255"/>
    </location>
</feature>
<feature type="transmembrane region" description="Helical" evidence="1">
    <location>
        <begin position="297"/>
        <end position="313"/>
    </location>
</feature>
<proteinExistence type="predicted"/>
<dbReference type="SUPFAM" id="SSF69593">
    <property type="entry name" value="Glycerol-3-phosphate (1)-acyltransferase"/>
    <property type="match status" value="1"/>
</dbReference>
<reference evidence="3 4" key="1">
    <citation type="submission" date="2019-08" db="EMBL/GenBank/DDBJ databases">
        <title>Genomes of Antarctic Bizionia species.</title>
        <authorList>
            <person name="Bowman J.P."/>
        </authorList>
    </citation>
    <scope>NUCLEOTIDE SEQUENCE [LARGE SCALE GENOMIC DNA]</scope>
    <source>
        <strain evidence="3 4">ADA-4</strain>
    </source>
</reference>
<dbReference type="GO" id="GO:0008654">
    <property type="term" value="P:phospholipid biosynthetic process"/>
    <property type="evidence" value="ECO:0007669"/>
    <property type="project" value="TreeGrafter"/>
</dbReference>
<organism evidence="3 4">
    <name type="scientific">Bizionia myxarmorum</name>
    <dbReference type="NCBI Taxonomy" id="291186"/>
    <lineage>
        <taxon>Bacteria</taxon>
        <taxon>Pseudomonadati</taxon>
        <taxon>Bacteroidota</taxon>
        <taxon>Flavobacteriia</taxon>
        <taxon>Flavobacteriales</taxon>
        <taxon>Flavobacteriaceae</taxon>
        <taxon>Bizionia</taxon>
    </lineage>
</organism>
<accession>A0A5D0R8T8</accession>
<comment type="caution">
    <text evidence="3">The sequence shown here is derived from an EMBL/GenBank/DDBJ whole genome shotgun (WGS) entry which is preliminary data.</text>
</comment>
<dbReference type="EMBL" id="VSKK01000002">
    <property type="protein sequence ID" value="TYB77246.1"/>
    <property type="molecule type" value="Genomic_DNA"/>
</dbReference>
<dbReference type="Pfam" id="PF01553">
    <property type="entry name" value="Acyltransferase"/>
    <property type="match status" value="1"/>
</dbReference>
<dbReference type="InterPro" id="IPR052744">
    <property type="entry name" value="GPAT/DAPAT"/>
</dbReference>
<feature type="transmembrane region" description="Helical" evidence="1">
    <location>
        <begin position="267"/>
        <end position="291"/>
    </location>
</feature>
<dbReference type="InterPro" id="IPR002123">
    <property type="entry name" value="Plipid/glycerol_acylTrfase"/>
</dbReference>
<keyword evidence="1" id="KW-1133">Transmembrane helix</keyword>
<evidence type="ECO:0000313" key="3">
    <source>
        <dbReference type="EMBL" id="TYB77246.1"/>
    </source>
</evidence>